<dbReference type="PANTHER" id="PTHR11361">
    <property type="entry name" value="DNA MISMATCH REPAIR PROTEIN MUTS FAMILY MEMBER"/>
    <property type="match status" value="1"/>
</dbReference>
<keyword evidence="1" id="KW-0547">Nucleotide-binding</keyword>
<sequence>MNTYLSVILWAAGIVLLFILLIAWDNRKRKKINRRRFARIYGAVPEREYDPGDIERISRYFRRKSKTKEFVIDDITWNDLDMDRIYMLVNQTVSSPGEDVLYSMMRTPLFTEEEIRERDDLIEFFRAHEKERTDLQVMLAEVGKTRLGSLSETVLALEDSPKVSIGIHAVMLAALLASLLIVLPVSPLHGFFVFFILSIVNVTNYFAGRDKKLMEMYTDCLSAFLRMLSAADRMETVNWEATGKQMDQIREGKKAFRRFRKKALFLTSKNAASGDPLQIIMEYVRMVFHVDILTYNSVINEIRDKVDKILLMIDSMGELDASIAIASFRELLVLECKPEFVPFTGEPIRMEAEDLYHPLITEAVANSICAEGGTLVTGSNASGKSTFLKNVAVNAILAQTLGTCTCSRYRAPFMKIMTSMALRDDIGGGESYFIVEIKSLKRILDEAQKGAPLLCIIDEVLRGTNTIERIAASSRILKELDKPWVLPFAATHDIELSYILDGIYHNYHFEEEIRDNEVIFNYLLQKGRATTRNAIRLLDMLGYDPSIVEDARKAAAHFEEDGVWERLKA</sequence>
<keyword evidence="4" id="KW-0472">Membrane</keyword>
<dbReference type="Proteomes" id="UP000824041">
    <property type="component" value="Unassembled WGS sequence"/>
</dbReference>
<dbReference type="InterPro" id="IPR045076">
    <property type="entry name" value="MutS"/>
</dbReference>
<keyword evidence="4" id="KW-0812">Transmembrane</keyword>
<keyword evidence="3" id="KW-0238">DNA-binding</keyword>
<dbReference type="Pfam" id="PF00488">
    <property type="entry name" value="MutS_V"/>
    <property type="match status" value="1"/>
</dbReference>
<dbReference type="Gene3D" id="3.40.50.300">
    <property type="entry name" value="P-loop containing nucleotide triphosphate hydrolases"/>
    <property type="match status" value="1"/>
</dbReference>
<reference evidence="6" key="1">
    <citation type="journal article" date="2021" name="PeerJ">
        <title>Extensive microbial diversity within the chicken gut microbiome revealed by metagenomics and culture.</title>
        <authorList>
            <person name="Gilroy R."/>
            <person name="Ravi A."/>
            <person name="Getino M."/>
            <person name="Pursley I."/>
            <person name="Horton D.L."/>
            <person name="Alikhan N.F."/>
            <person name="Baker D."/>
            <person name="Gharbi K."/>
            <person name="Hall N."/>
            <person name="Watson M."/>
            <person name="Adriaenssens E.M."/>
            <person name="Foster-Nyarko E."/>
            <person name="Jarju S."/>
            <person name="Secka A."/>
            <person name="Antonio M."/>
            <person name="Oren A."/>
            <person name="Chaudhuri R.R."/>
            <person name="La Ragione R."/>
            <person name="Hildebrand F."/>
            <person name="Pallen M.J."/>
        </authorList>
    </citation>
    <scope>NUCLEOTIDE SEQUENCE</scope>
    <source>
        <strain evidence="6">14324</strain>
    </source>
</reference>
<dbReference type="GO" id="GO:0005524">
    <property type="term" value="F:ATP binding"/>
    <property type="evidence" value="ECO:0007669"/>
    <property type="project" value="UniProtKB-KW"/>
</dbReference>
<keyword evidence="4" id="KW-1133">Transmembrane helix</keyword>
<dbReference type="InterPro" id="IPR000432">
    <property type="entry name" value="DNA_mismatch_repair_MutS_C"/>
</dbReference>
<dbReference type="Gene3D" id="1.10.1420.10">
    <property type="match status" value="1"/>
</dbReference>
<dbReference type="GO" id="GO:0030983">
    <property type="term" value="F:mismatched DNA binding"/>
    <property type="evidence" value="ECO:0007669"/>
    <property type="project" value="InterPro"/>
</dbReference>
<dbReference type="GO" id="GO:0005829">
    <property type="term" value="C:cytosol"/>
    <property type="evidence" value="ECO:0007669"/>
    <property type="project" value="TreeGrafter"/>
</dbReference>
<evidence type="ECO:0000313" key="6">
    <source>
        <dbReference type="EMBL" id="HIZ23719.1"/>
    </source>
</evidence>
<dbReference type="EMBL" id="DXBU01000179">
    <property type="protein sequence ID" value="HIZ23719.1"/>
    <property type="molecule type" value="Genomic_DNA"/>
</dbReference>
<evidence type="ECO:0000256" key="1">
    <source>
        <dbReference type="ARBA" id="ARBA00022741"/>
    </source>
</evidence>
<evidence type="ECO:0000313" key="7">
    <source>
        <dbReference type="Proteomes" id="UP000824041"/>
    </source>
</evidence>
<feature type="transmembrane region" description="Helical" evidence="4">
    <location>
        <begin position="165"/>
        <end position="183"/>
    </location>
</feature>
<evidence type="ECO:0000256" key="3">
    <source>
        <dbReference type="ARBA" id="ARBA00023125"/>
    </source>
</evidence>
<dbReference type="InterPro" id="IPR036187">
    <property type="entry name" value="DNA_mismatch_repair_MutS_sf"/>
</dbReference>
<dbReference type="GO" id="GO:0140664">
    <property type="term" value="F:ATP-dependent DNA damage sensor activity"/>
    <property type="evidence" value="ECO:0007669"/>
    <property type="project" value="InterPro"/>
</dbReference>
<dbReference type="SMART" id="SM00534">
    <property type="entry name" value="MUTSac"/>
    <property type="match status" value="1"/>
</dbReference>
<dbReference type="GO" id="GO:0006298">
    <property type="term" value="P:mismatch repair"/>
    <property type="evidence" value="ECO:0007669"/>
    <property type="project" value="InterPro"/>
</dbReference>
<name>A0A9D2DVG0_9FIRM</name>
<comment type="caution">
    <text evidence="6">The sequence shown here is derived from an EMBL/GenBank/DDBJ whole genome shotgun (WGS) entry which is preliminary data.</text>
</comment>
<dbReference type="AlphaFoldDB" id="A0A9D2DVG0"/>
<feature type="domain" description="DNA mismatch repair proteins mutS family" evidence="5">
    <location>
        <begin position="371"/>
        <end position="556"/>
    </location>
</feature>
<feature type="transmembrane region" description="Helical" evidence="4">
    <location>
        <begin position="6"/>
        <end position="24"/>
    </location>
</feature>
<feature type="transmembrane region" description="Helical" evidence="4">
    <location>
        <begin position="189"/>
        <end position="207"/>
    </location>
</feature>
<dbReference type="SUPFAM" id="SSF52540">
    <property type="entry name" value="P-loop containing nucleoside triphosphate hydrolases"/>
    <property type="match status" value="1"/>
</dbReference>
<dbReference type="PANTHER" id="PTHR11361:SF152">
    <property type="entry name" value="DNA MISMATCH REPAIR PROTEIN"/>
    <property type="match status" value="1"/>
</dbReference>
<organism evidence="6 7">
    <name type="scientific">Candidatus Blautia faecigallinarum</name>
    <dbReference type="NCBI Taxonomy" id="2838488"/>
    <lineage>
        <taxon>Bacteria</taxon>
        <taxon>Bacillati</taxon>
        <taxon>Bacillota</taxon>
        <taxon>Clostridia</taxon>
        <taxon>Lachnospirales</taxon>
        <taxon>Lachnospiraceae</taxon>
        <taxon>Blautia</taxon>
    </lineage>
</organism>
<evidence type="ECO:0000256" key="2">
    <source>
        <dbReference type="ARBA" id="ARBA00022840"/>
    </source>
</evidence>
<gene>
    <name evidence="6" type="ORF">IAA21_13175</name>
</gene>
<dbReference type="InterPro" id="IPR027417">
    <property type="entry name" value="P-loop_NTPase"/>
</dbReference>
<proteinExistence type="predicted"/>
<evidence type="ECO:0000256" key="4">
    <source>
        <dbReference type="SAM" id="Phobius"/>
    </source>
</evidence>
<reference evidence="6" key="2">
    <citation type="submission" date="2021-04" db="EMBL/GenBank/DDBJ databases">
        <authorList>
            <person name="Gilroy R."/>
        </authorList>
    </citation>
    <scope>NUCLEOTIDE SEQUENCE</scope>
    <source>
        <strain evidence="6">14324</strain>
    </source>
</reference>
<accession>A0A9D2DVG0</accession>
<dbReference type="SUPFAM" id="SSF48334">
    <property type="entry name" value="DNA repair protein MutS, domain III"/>
    <property type="match status" value="1"/>
</dbReference>
<keyword evidence="2" id="KW-0067">ATP-binding</keyword>
<evidence type="ECO:0000259" key="5">
    <source>
        <dbReference type="SMART" id="SM00534"/>
    </source>
</evidence>
<protein>
    <submittedName>
        <fullName evidence="6">DNA mismatch repair protein MutS</fullName>
    </submittedName>
</protein>